<dbReference type="GO" id="GO:0035658">
    <property type="term" value="C:Mon1-Ccz1 complex"/>
    <property type="evidence" value="ECO:0007669"/>
    <property type="project" value="InterPro"/>
</dbReference>
<proteinExistence type="inferred from homology"/>
<comment type="caution">
    <text evidence="3">The sequence shown here is derived from an EMBL/GenBank/DDBJ whole genome shotgun (WGS) entry which is preliminary data.</text>
</comment>
<gene>
    <name evidence="3" type="ORF">QG37_00071</name>
</gene>
<dbReference type="PANTHER" id="PTHR13056:SF0">
    <property type="entry name" value="VACUOLAR FUSION PROTEIN CCZ1 HOMOLOG-RELATED"/>
    <property type="match status" value="1"/>
</dbReference>
<evidence type="ECO:0000256" key="1">
    <source>
        <dbReference type="ARBA" id="ARBA00005352"/>
    </source>
</evidence>
<accession>A0A0L0P8P0</accession>
<dbReference type="EMBL" id="LGST01000002">
    <property type="protein sequence ID" value="KNE02699.1"/>
    <property type="molecule type" value="Genomic_DNA"/>
</dbReference>
<dbReference type="VEuPathDB" id="FungiDB:CJI96_0002583"/>
<dbReference type="InterPro" id="IPR013176">
    <property type="entry name" value="Ccz1"/>
</dbReference>
<dbReference type="VEuPathDB" id="FungiDB:CJJ09_000049"/>
<name>A0A0L0P8P0_CANAR</name>
<organism evidence="3 4">
    <name type="scientific">Candidozyma auris</name>
    <name type="common">Yeast</name>
    <name type="synonym">Candida auris</name>
    <dbReference type="NCBI Taxonomy" id="498019"/>
    <lineage>
        <taxon>Eukaryota</taxon>
        <taxon>Fungi</taxon>
        <taxon>Dikarya</taxon>
        <taxon>Ascomycota</taxon>
        <taxon>Saccharomycotina</taxon>
        <taxon>Pichiomycetes</taxon>
        <taxon>Metschnikowiaceae</taxon>
        <taxon>Candidozyma</taxon>
    </lineage>
</organism>
<protein>
    <recommendedName>
        <fullName evidence="2">CCZ1/INTU/HSP4 first Longin domain-containing protein</fullName>
    </recommendedName>
</protein>
<dbReference type="VEuPathDB" id="FungiDB:CJJ07_000807"/>
<evidence type="ECO:0000313" key="3">
    <source>
        <dbReference type="EMBL" id="KNE02699.1"/>
    </source>
</evidence>
<dbReference type="Pfam" id="PF19031">
    <property type="entry name" value="Intu_longin_1"/>
    <property type="match status" value="1"/>
</dbReference>
<dbReference type="PANTHER" id="PTHR13056">
    <property type="entry name" value="VACUOLAR FUSION PROTEIN CCZ1 HOMOLOG-RELATED"/>
    <property type="match status" value="1"/>
</dbReference>
<dbReference type="Proteomes" id="UP000037122">
    <property type="component" value="Unassembled WGS sequence"/>
</dbReference>
<dbReference type="VEuPathDB" id="FungiDB:B9J08_003897"/>
<dbReference type="VEuPathDB" id="FungiDB:CJI97_004124"/>
<comment type="similarity">
    <text evidence="1">Belongs to the CCZ1 family.</text>
</comment>
<dbReference type="AlphaFoldDB" id="A0A0L0P8P0"/>
<dbReference type="InterPro" id="IPR043987">
    <property type="entry name" value="CCZ1/INTU/HSP4_longin_1"/>
</dbReference>
<evidence type="ECO:0000259" key="2">
    <source>
        <dbReference type="Pfam" id="PF19031"/>
    </source>
</evidence>
<sequence>MTSYISGILQRFQTPEASGTAIAKDNAELPSINYITMYNPHLVLPKAESFEELYKMILFFADPSKEVDKHAQLSLVGLIRGSCSLAQEFSPKSGPTTISVEGGAIVVVEVEKGFHLACSVALPAQSALQRRLVEIQIEILLQRFHGYFKLLHSLAQSIFKNEIQEQLHRHLLEGFYIELIENYNEATLINRLRKTLLWPNSLCYLGLFLFFPYGTFKKLSVRVPDSHRPELENLWEKSPLEPAAILVAHMDHTVPKREGLLYKKSKDIDEKALNEVYGLIEFFSFHQCLSGERLGLRRPFKNLFTASSTSDPETALEAAEVSEEPLSSLLPLTPGNAMQLLHPSTLAQTLVVLPLSSTLQGIKYLGLTVNEQLASSWLPFRSGTESADNAQEPDTVSSTALNPIGRFVLGPDSENNIYSFLVHLPPSDSNGDVCENLVVIYIENNVLLAFVFDSSAQELADPAFYQSLRLEVCEPAVELIGDCIALSSGGMMLNSSISSLPNPVGNIIKDEDNPDIDSDFFFIIYDTQDKSYQTSLPWLPQPLVPSSVNNEVARVSYHYQNAFFHLHDKLSDYFVMRSAGNIFHDTAVREHLHKFSTNKNNDWLMYFIRHRQKSIIIIRNYNTKHKKSKVIPKEVAQASLWTSSMYDYAHLGFLDSLGDDVKVWLSNLRAEEST</sequence>
<dbReference type="VEuPathDB" id="FungiDB:QG37_00071"/>
<reference evidence="4" key="1">
    <citation type="journal article" date="2015" name="BMC Genomics">
        <title>Draft genome of a commonly misdiagnosed multidrug resistant pathogen Candida auris.</title>
        <authorList>
            <person name="Chatterjee S."/>
            <person name="Alampalli S.V."/>
            <person name="Nageshan R.K."/>
            <person name="Chettiar S.T."/>
            <person name="Joshi S."/>
            <person name="Tatu U.S."/>
        </authorList>
    </citation>
    <scope>NUCLEOTIDE SEQUENCE [LARGE SCALE GENOMIC DNA]</scope>
    <source>
        <strain evidence="4">6684</strain>
    </source>
</reference>
<feature type="domain" description="CCZ1/INTU/HSP4 first Longin" evidence="2">
    <location>
        <begin position="33"/>
        <end position="135"/>
    </location>
</feature>
<dbReference type="GO" id="GO:0016192">
    <property type="term" value="P:vesicle-mediated transport"/>
    <property type="evidence" value="ECO:0007669"/>
    <property type="project" value="InterPro"/>
</dbReference>
<evidence type="ECO:0000313" key="4">
    <source>
        <dbReference type="Proteomes" id="UP000037122"/>
    </source>
</evidence>